<name>A0A1B2M3U5_9GAMM</name>
<keyword evidence="1" id="KW-0677">Repeat</keyword>
<evidence type="ECO:0000256" key="3">
    <source>
        <dbReference type="SAM" id="SignalP"/>
    </source>
</evidence>
<dbReference type="Pfam" id="PF13432">
    <property type="entry name" value="TPR_16"/>
    <property type="match status" value="2"/>
</dbReference>
<keyword evidence="3" id="KW-0732">Signal</keyword>
<dbReference type="RefSeq" id="WP_067559150.1">
    <property type="nucleotide sequence ID" value="NZ_CP016895.1"/>
</dbReference>
<sequence>MMLRQYTTIILVLGSITAAAHLRASEQNYHVNSHQDAILQSMIAEFSLANHDTATALHNYTVLAIRSNSTTVKQHALNIAIEQNDLQAALDIAHHWVVQEPKDVPAKFYLAHIALKAHEYELAANTLDSILAIDSNADLEQILAGISPDSEQDRQDLLQTLAASKQKNNPSILILLASLEAQNQQFEQALVKVNQALRKRPKVTGYIILKANLLMALNDEAATLAWFEKSTRKNKNNLDLALAELKYLIKMNQSEQALEKIAHILKKWPQAEEALFIGGLTAIDLKRYQLAEQYLVELRDSEQYQNEAYFYLAINAERKGQDETAKAYYRLVDGSLYMVSRRNLINIYQRQNKLADALRFLTQERVNYPQHASFLYQAQAEILRKMDNKAAALALLQEAAQNLPDDPEIIYSQVLLLDPYQNREQLDKALKQLLEIEPNNPTYLNAYAYTLALQNRRLNEARRYAERALENAPEQASILDTLGYITFLQNDFETAAKVLGKAYALSHSLNIGIRYAKSLYMIGDLETFAAVLQQFKENHPNDPQLEQLDSLILPKSSK</sequence>
<dbReference type="STRING" id="1789224.BFG52_05025"/>
<organism evidence="4 5">
    <name type="scientific">Acinetobacter larvae</name>
    <dbReference type="NCBI Taxonomy" id="1789224"/>
    <lineage>
        <taxon>Bacteria</taxon>
        <taxon>Pseudomonadati</taxon>
        <taxon>Pseudomonadota</taxon>
        <taxon>Gammaproteobacteria</taxon>
        <taxon>Moraxellales</taxon>
        <taxon>Moraxellaceae</taxon>
        <taxon>Acinetobacter</taxon>
    </lineage>
</organism>
<evidence type="ECO:0000313" key="4">
    <source>
        <dbReference type="EMBL" id="AOA59877.1"/>
    </source>
</evidence>
<dbReference type="Gene3D" id="1.25.40.10">
    <property type="entry name" value="Tetratricopeptide repeat domain"/>
    <property type="match status" value="4"/>
</dbReference>
<feature type="chain" id="PRO_5008540025" evidence="3">
    <location>
        <begin position="21"/>
        <end position="558"/>
    </location>
</feature>
<dbReference type="EMBL" id="CP016895">
    <property type="protein sequence ID" value="AOA59877.1"/>
    <property type="molecule type" value="Genomic_DNA"/>
</dbReference>
<evidence type="ECO:0000313" key="5">
    <source>
        <dbReference type="Proteomes" id="UP000093391"/>
    </source>
</evidence>
<dbReference type="PANTHER" id="PTHR44943">
    <property type="entry name" value="CELLULOSE SYNTHASE OPERON PROTEIN C"/>
    <property type="match status" value="1"/>
</dbReference>
<gene>
    <name evidence="4" type="ORF">BFG52_05025</name>
</gene>
<keyword evidence="2" id="KW-0802">TPR repeat</keyword>
<reference evidence="4 5" key="1">
    <citation type="submission" date="2016-08" db="EMBL/GenBank/DDBJ databases">
        <authorList>
            <person name="Seilhamer J.J."/>
        </authorList>
    </citation>
    <scope>NUCLEOTIDE SEQUENCE [LARGE SCALE GENOMIC DNA]</scope>
    <source>
        <strain evidence="4 5">BRTC-1</strain>
    </source>
</reference>
<dbReference type="KEGG" id="ala:BFG52_05025"/>
<dbReference type="OrthoDB" id="9766710at2"/>
<dbReference type="AlphaFoldDB" id="A0A1B2M3U5"/>
<accession>A0A1B2M3U5</accession>
<dbReference type="InterPro" id="IPR051685">
    <property type="entry name" value="Ycf3/AcsC/BcsC/TPR_MFPF"/>
</dbReference>
<dbReference type="PANTHER" id="PTHR44943:SF8">
    <property type="entry name" value="TPR REPEAT-CONTAINING PROTEIN MJ0263"/>
    <property type="match status" value="1"/>
</dbReference>
<dbReference type="Proteomes" id="UP000093391">
    <property type="component" value="Chromosome"/>
</dbReference>
<dbReference type="InterPro" id="IPR019734">
    <property type="entry name" value="TPR_rpt"/>
</dbReference>
<keyword evidence="5" id="KW-1185">Reference proteome</keyword>
<dbReference type="InterPro" id="IPR011990">
    <property type="entry name" value="TPR-like_helical_dom_sf"/>
</dbReference>
<protein>
    <submittedName>
        <fullName evidence="4">Uncharacterized protein</fullName>
    </submittedName>
</protein>
<evidence type="ECO:0000256" key="2">
    <source>
        <dbReference type="ARBA" id="ARBA00022803"/>
    </source>
</evidence>
<dbReference type="SMART" id="SM00028">
    <property type="entry name" value="TPR"/>
    <property type="match status" value="6"/>
</dbReference>
<dbReference type="SUPFAM" id="SSF48452">
    <property type="entry name" value="TPR-like"/>
    <property type="match status" value="2"/>
</dbReference>
<feature type="signal peptide" evidence="3">
    <location>
        <begin position="1"/>
        <end position="20"/>
    </location>
</feature>
<proteinExistence type="predicted"/>
<evidence type="ECO:0000256" key="1">
    <source>
        <dbReference type="ARBA" id="ARBA00022737"/>
    </source>
</evidence>